<dbReference type="AlphaFoldDB" id="A0A1M4MZU0"/>
<dbReference type="GO" id="GO:0008270">
    <property type="term" value="F:zinc ion binding"/>
    <property type="evidence" value="ECO:0007669"/>
    <property type="project" value="InterPro"/>
</dbReference>
<dbReference type="RefSeq" id="WP_072706766.1">
    <property type="nucleotide sequence ID" value="NZ_FMJB01000051.1"/>
</dbReference>
<dbReference type="GO" id="GO:0003676">
    <property type="term" value="F:nucleic acid binding"/>
    <property type="evidence" value="ECO:0007669"/>
    <property type="project" value="InterPro"/>
</dbReference>
<feature type="domain" description="HNH" evidence="1">
    <location>
        <begin position="101"/>
        <end position="142"/>
    </location>
</feature>
<protein>
    <submittedName>
        <fullName evidence="2">Putative EA31 gene protein, phage lambda</fullName>
    </submittedName>
</protein>
<gene>
    <name evidence="2" type="ORF">KARMA_2340</name>
</gene>
<dbReference type="InterPro" id="IPR003615">
    <property type="entry name" value="HNH_nuc"/>
</dbReference>
<organism evidence="2 3">
    <name type="scientific">Donghicola eburneus</name>
    <dbReference type="NCBI Taxonomy" id="393278"/>
    <lineage>
        <taxon>Bacteria</taxon>
        <taxon>Pseudomonadati</taxon>
        <taxon>Pseudomonadota</taxon>
        <taxon>Alphaproteobacteria</taxon>
        <taxon>Rhodobacterales</taxon>
        <taxon>Roseobacteraceae</taxon>
        <taxon>Donghicola</taxon>
    </lineage>
</organism>
<proteinExistence type="predicted"/>
<name>A0A1M4MZU0_9RHOB</name>
<dbReference type="Pfam" id="PF01844">
    <property type="entry name" value="HNH"/>
    <property type="match status" value="1"/>
</dbReference>
<sequence length="286" mass="32638">MYPLYKKYIDADSTISACISRERSDLEKKLKLDRTDFESAKNDYLHSANGGRIFDISPHVEKLPFSRVAYEDIYKKSLGSERATERSIRFSILDLAVAGKCPYCGANFVTDVDHFLPVSKFFKFSALTYNLVPSCHPCNKKKLSKYGSRAEDSFFHPYFDDFDHLDWAECNVDLAGRLRICYAASSSSGPDLKLRIDHFLEEVGIARTWKTHASHFLITKRSKFIEIINAKGPSGLRLYLEECLKDAMEEEIARNNWKSSLISSLLSNAKFFTLQGLNVIPDKSRI</sequence>
<dbReference type="CDD" id="cd00085">
    <property type="entry name" value="HNHc"/>
    <property type="match status" value="1"/>
</dbReference>
<dbReference type="EMBL" id="FMJB01000051">
    <property type="protein sequence ID" value="SCM68130.1"/>
    <property type="molecule type" value="Genomic_DNA"/>
</dbReference>
<keyword evidence="3" id="KW-1185">Reference proteome</keyword>
<dbReference type="Gene3D" id="1.10.30.50">
    <property type="match status" value="1"/>
</dbReference>
<accession>A0A1M4MZU0</accession>
<dbReference type="Proteomes" id="UP000184085">
    <property type="component" value="Unassembled WGS sequence"/>
</dbReference>
<reference evidence="3" key="1">
    <citation type="submission" date="2016-09" db="EMBL/GenBank/DDBJ databases">
        <authorList>
            <person name="Wibberg D."/>
        </authorList>
    </citation>
    <scope>NUCLEOTIDE SEQUENCE [LARGE SCALE GENOMIC DNA]</scope>
</reference>
<evidence type="ECO:0000313" key="3">
    <source>
        <dbReference type="Proteomes" id="UP000184085"/>
    </source>
</evidence>
<evidence type="ECO:0000259" key="1">
    <source>
        <dbReference type="Pfam" id="PF01844"/>
    </source>
</evidence>
<dbReference type="GO" id="GO:0004519">
    <property type="term" value="F:endonuclease activity"/>
    <property type="evidence" value="ECO:0007669"/>
    <property type="project" value="InterPro"/>
</dbReference>
<evidence type="ECO:0000313" key="2">
    <source>
        <dbReference type="EMBL" id="SCM68130.1"/>
    </source>
</evidence>
<dbReference type="InterPro" id="IPR002711">
    <property type="entry name" value="HNH"/>
</dbReference>